<keyword evidence="1" id="KW-1185">Reference proteome</keyword>
<dbReference type="Pfam" id="PF01237">
    <property type="entry name" value="Oxysterol_BP"/>
    <property type="match status" value="2"/>
</dbReference>
<dbReference type="AlphaFoldDB" id="A0A915E304"/>
<reference evidence="2" key="1">
    <citation type="submission" date="2022-11" db="UniProtKB">
        <authorList>
            <consortium name="WormBaseParasite"/>
        </authorList>
    </citation>
    <scope>IDENTIFICATION</scope>
</reference>
<evidence type="ECO:0000313" key="2">
    <source>
        <dbReference type="WBParaSite" id="jg25309"/>
    </source>
</evidence>
<name>A0A915E304_9BILA</name>
<dbReference type="GO" id="GO:0032934">
    <property type="term" value="F:sterol binding"/>
    <property type="evidence" value="ECO:0007669"/>
    <property type="project" value="TreeGrafter"/>
</dbReference>
<dbReference type="PANTHER" id="PTHR10972">
    <property type="entry name" value="OXYSTEROL-BINDING PROTEIN-RELATED"/>
    <property type="match status" value="1"/>
</dbReference>
<dbReference type="GO" id="GO:0005829">
    <property type="term" value="C:cytosol"/>
    <property type="evidence" value="ECO:0007669"/>
    <property type="project" value="TreeGrafter"/>
</dbReference>
<protein>
    <submittedName>
        <fullName evidence="2">Uncharacterized protein</fullName>
    </submittedName>
</protein>
<evidence type="ECO:0000313" key="1">
    <source>
        <dbReference type="Proteomes" id="UP000887574"/>
    </source>
</evidence>
<sequence>MERLEYIGAFAAAALSLIRVSKPFNPMLRETYELEREDLGFRFVAEQVSENPPTSAFHCTGAGYDFHGQISPFVKMSMTAKITVDPKASFTLRLIGHKEEYKWQSINVIVHNCVRAIFFMLLMLKYRDAKTSGAEYMITGQVVDGSKAVCRIYGNWSSYLATCPPASFSDCVFEQRFRSHCDGAFPSSRVLYTDSKKLWIHYKRPNNASQYYGFTFFAMSANHLISPRSALLPRTDTRLRPDVRLMENGKFEQSLTETKRLQARTKGNEITVVSNNPKWFTEYQETGSSTIFKYNGLYWKRSFEGCADIFGLP</sequence>
<proteinExistence type="predicted"/>
<dbReference type="GO" id="GO:0016020">
    <property type="term" value="C:membrane"/>
    <property type="evidence" value="ECO:0007669"/>
    <property type="project" value="TreeGrafter"/>
</dbReference>
<dbReference type="InterPro" id="IPR037239">
    <property type="entry name" value="OSBP_sf"/>
</dbReference>
<accession>A0A915E304</accession>
<dbReference type="SUPFAM" id="SSF144000">
    <property type="entry name" value="Oxysterol-binding protein-like"/>
    <property type="match status" value="1"/>
</dbReference>
<dbReference type="Gene3D" id="2.40.160.120">
    <property type="match status" value="1"/>
</dbReference>
<dbReference type="Proteomes" id="UP000887574">
    <property type="component" value="Unplaced"/>
</dbReference>
<dbReference type="WBParaSite" id="jg25309">
    <property type="protein sequence ID" value="jg25309"/>
    <property type="gene ID" value="jg25309"/>
</dbReference>
<dbReference type="PANTHER" id="PTHR10972:SF209">
    <property type="entry name" value="OXYSTEROL-BINDING PROTEIN"/>
    <property type="match status" value="1"/>
</dbReference>
<organism evidence="1 2">
    <name type="scientific">Ditylenchus dipsaci</name>
    <dbReference type="NCBI Taxonomy" id="166011"/>
    <lineage>
        <taxon>Eukaryota</taxon>
        <taxon>Metazoa</taxon>
        <taxon>Ecdysozoa</taxon>
        <taxon>Nematoda</taxon>
        <taxon>Chromadorea</taxon>
        <taxon>Rhabditida</taxon>
        <taxon>Tylenchina</taxon>
        <taxon>Tylenchomorpha</taxon>
        <taxon>Sphaerularioidea</taxon>
        <taxon>Anguinidae</taxon>
        <taxon>Anguininae</taxon>
        <taxon>Ditylenchus</taxon>
    </lineage>
</organism>
<dbReference type="InterPro" id="IPR000648">
    <property type="entry name" value="Oxysterol-bd"/>
</dbReference>